<proteinExistence type="predicted"/>
<comment type="caution">
    <text evidence="1">The sequence shown here is derived from an EMBL/GenBank/DDBJ whole genome shotgun (WGS) entry which is preliminary data.</text>
</comment>
<dbReference type="Proteomes" id="UP001055072">
    <property type="component" value="Unassembled WGS sequence"/>
</dbReference>
<keyword evidence="2" id="KW-1185">Reference proteome</keyword>
<reference evidence="1" key="1">
    <citation type="journal article" date="2021" name="Environ. Microbiol.">
        <title>Gene family expansions and transcriptome signatures uncover fungal adaptations to wood decay.</title>
        <authorList>
            <person name="Hage H."/>
            <person name="Miyauchi S."/>
            <person name="Viragh M."/>
            <person name="Drula E."/>
            <person name="Min B."/>
            <person name="Chaduli D."/>
            <person name="Navarro D."/>
            <person name="Favel A."/>
            <person name="Norest M."/>
            <person name="Lesage-Meessen L."/>
            <person name="Balint B."/>
            <person name="Merenyi Z."/>
            <person name="de Eugenio L."/>
            <person name="Morin E."/>
            <person name="Martinez A.T."/>
            <person name="Baldrian P."/>
            <person name="Stursova M."/>
            <person name="Martinez M.J."/>
            <person name="Novotny C."/>
            <person name="Magnuson J.K."/>
            <person name="Spatafora J.W."/>
            <person name="Maurice S."/>
            <person name="Pangilinan J."/>
            <person name="Andreopoulos W."/>
            <person name="LaButti K."/>
            <person name="Hundley H."/>
            <person name="Na H."/>
            <person name="Kuo A."/>
            <person name="Barry K."/>
            <person name="Lipzen A."/>
            <person name="Henrissat B."/>
            <person name="Riley R."/>
            <person name="Ahrendt S."/>
            <person name="Nagy L.G."/>
            <person name="Grigoriev I.V."/>
            <person name="Martin F."/>
            <person name="Rosso M.N."/>
        </authorList>
    </citation>
    <scope>NUCLEOTIDE SEQUENCE</scope>
    <source>
        <strain evidence="1">CBS 384.51</strain>
    </source>
</reference>
<dbReference type="EMBL" id="MU274935">
    <property type="protein sequence ID" value="KAI0085037.1"/>
    <property type="molecule type" value="Genomic_DNA"/>
</dbReference>
<evidence type="ECO:0000313" key="2">
    <source>
        <dbReference type="Proteomes" id="UP001055072"/>
    </source>
</evidence>
<accession>A0ACB8TSN2</accession>
<gene>
    <name evidence="1" type="ORF">BDY19DRAFT_967715</name>
</gene>
<sequence>MLSFLSTPLFLASAALAGYVARDGTASTTNSTVDMVAAAWYTGWHSQNFTVANISWDKYTHLTFSFAVTTPDVTKLTGDIDDEKDVLTNLVKTAHEKGVKVLVSVGGWTGSRYYSSHVATPENRTAFVKTITDLKTTYNLDGVDFDWEYPGNQGIGCNVISANDTTNFLSFLQELRQDPVGKDMILTAATSSLPWHGLDGTALTDVSGFARVLDYVAIMNYDIWGHWSTAVGPNSPLNDTCAPTADQQGSAVSSVKAWTAAGMPLHQIVLGVASYGHSFSVAVDDAFECQDENDNLGVLAAYPPFDAATYPTGDTWDDGAGTDVCGNATPAGGNFDFWGLVQGGFLNENGTVNAAGGIEYRFDECSQTAYVYNETSKVMVSFDDAPAFAAKGKFIQSEGLRGFAMWEAGGDFKDILLDSIRLGAGFSEIEGDGDDDDC</sequence>
<evidence type="ECO:0000313" key="1">
    <source>
        <dbReference type="EMBL" id="KAI0085037.1"/>
    </source>
</evidence>
<organism evidence="1 2">
    <name type="scientific">Irpex rosettiformis</name>
    <dbReference type="NCBI Taxonomy" id="378272"/>
    <lineage>
        <taxon>Eukaryota</taxon>
        <taxon>Fungi</taxon>
        <taxon>Dikarya</taxon>
        <taxon>Basidiomycota</taxon>
        <taxon>Agaricomycotina</taxon>
        <taxon>Agaricomycetes</taxon>
        <taxon>Polyporales</taxon>
        <taxon>Irpicaceae</taxon>
        <taxon>Irpex</taxon>
    </lineage>
</organism>
<protein>
    <submittedName>
        <fullName evidence="1">Chitinase</fullName>
    </submittedName>
</protein>
<name>A0ACB8TSN2_9APHY</name>